<dbReference type="EMBL" id="JAATIP010000339">
    <property type="protein sequence ID" value="KAF4351334.1"/>
    <property type="molecule type" value="Genomic_DNA"/>
</dbReference>
<dbReference type="Pfam" id="PF08284">
    <property type="entry name" value="RVP_2"/>
    <property type="match status" value="1"/>
</dbReference>
<dbReference type="CDD" id="cd00303">
    <property type="entry name" value="retropepsin_like"/>
    <property type="match status" value="1"/>
</dbReference>
<dbReference type="Gene3D" id="2.40.70.10">
    <property type="entry name" value="Acid Proteases"/>
    <property type="match status" value="1"/>
</dbReference>
<protein>
    <submittedName>
        <fullName evidence="2">Uncharacterized protein</fullName>
    </submittedName>
</protein>
<feature type="compositionally biased region" description="Basic and acidic residues" evidence="1">
    <location>
        <begin position="29"/>
        <end position="40"/>
    </location>
</feature>
<comment type="caution">
    <text evidence="2">The sequence shown here is derived from an EMBL/GenBank/DDBJ whole genome shotgun (WGS) entry which is preliminary data.</text>
</comment>
<accession>A0A7J6DZ03</accession>
<organism evidence="2 3">
    <name type="scientific">Cannabis sativa</name>
    <name type="common">Hemp</name>
    <name type="synonym">Marijuana</name>
    <dbReference type="NCBI Taxonomy" id="3483"/>
    <lineage>
        <taxon>Eukaryota</taxon>
        <taxon>Viridiplantae</taxon>
        <taxon>Streptophyta</taxon>
        <taxon>Embryophyta</taxon>
        <taxon>Tracheophyta</taxon>
        <taxon>Spermatophyta</taxon>
        <taxon>Magnoliopsida</taxon>
        <taxon>eudicotyledons</taxon>
        <taxon>Gunneridae</taxon>
        <taxon>Pentapetalae</taxon>
        <taxon>rosids</taxon>
        <taxon>fabids</taxon>
        <taxon>Rosales</taxon>
        <taxon>Cannabaceae</taxon>
        <taxon>Cannabis</taxon>
    </lineage>
</organism>
<evidence type="ECO:0000313" key="2">
    <source>
        <dbReference type="EMBL" id="KAF4351334.1"/>
    </source>
</evidence>
<proteinExistence type="predicted"/>
<reference evidence="2 3" key="1">
    <citation type="journal article" date="2020" name="bioRxiv">
        <title>Sequence and annotation of 42 cannabis genomes reveals extensive copy number variation in cannabinoid synthesis and pathogen resistance genes.</title>
        <authorList>
            <person name="Mckernan K.J."/>
            <person name="Helbert Y."/>
            <person name="Kane L.T."/>
            <person name="Ebling H."/>
            <person name="Zhang L."/>
            <person name="Liu B."/>
            <person name="Eaton Z."/>
            <person name="Mclaughlin S."/>
            <person name="Kingan S."/>
            <person name="Baybayan P."/>
            <person name="Concepcion G."/>
            <person name="Jordan M."/>
            <person name="Riva A."/>
            <person name="Barbazuk W."/>
            <person name="Harkins T."/>
        </authorList>
    </citation>
    <scope>NUCLEOTIDE SEQUENCE [LARGE SCALE GENOMIC DNA]</scope>
    <source>
        <strain evidence="3">cv. Jamaican Lion 4</strain>
        <tissue evidence="2">Leaf</tissue>
    </source>
</reference>
<name>A0A7J6DZ03_CANSA</name>
<sequence>MEEMVTKIEQRLQETLQQQFKILLDNQERSRTLQESREEVNGAAGTQERGKNKDLVAPFGPQQSGTRDGLRDESNVTSPTQFHHETQGSTQHKVVILIDSEATHNFISKSLVTNLHITIVETKAYEVTMGNGDSKKCEGICENLNIYFQGKNTYLMLKSAVLSLSVFTYGDEINIIITSLIARQTVARSNIGKQVKLFP</sequence>
<gene>
    <name evidence="2" type="ORF">F8388_011529</name>
</gene>
<evidence type="ECO:0000313" key="3">
    <source>
        <dbReference type="Proteomes" id="UP000525078"/>
    </source>
</evidence>
<dbReference type="AlphaFoldDB" id="A0A7J6DZ03"/>
<dbReference type="Proteomes" id="UP000525078">
    <property type="component" value="Unassembled WGS sequence"/>
</dbReference>
<evidence type="ECO:0000256" key="1">
    <source>
        <dbReference type="SAM" id="MobiDB-lite"/>
    </source>
</evidence>
<feature type="compositionally biased region" description="Polar residues" evidence="1">
    <location>
        <begin position="75"/>
        <end position="88"/>
    </location>
</feature>
<feature type="region of interest" description="Disordered" evidence="1">
    <location>
        <begin position="29"/>
        <end position="88"/>
    </location>
</feature>
<dbReference type="InterPro" id="IPR021109">
    <property type="entry name" value="Peptidase_aspartic_dom_sf"/>
</dbReference>